<name>A0A811KSY3_9BILA</name>
<organism evidence="3 4">
    <name type="scientific">Bursaphelenchus okinawaensis</name>
    <dbReference type="NCBI Taxonomy" id="465554"/>
    <lineage>
        <taxon>Eukaryota</taxon>
        <taxon>Metazoa</taxon>
        <taxon>Ecdysozoa</taxon>
        <taxon>Nematoda</taxon>
        <taxon>Chromadorea</taxon>
        <taxon>Rhabditida</taxon>
        <taxon>Tylenchina</taxon>
        <taxon>Tylenchomorpha</taxon>
        <taxon>Aphelenchoidea</taxon>
        <taxon>Aphelenchoididae</taxon>
        <taxon>Bursaphelenchus</taxon>
    </lineage>
</organism>
<dbReference type="Proteomes" id="UP000614601">
    <property type="component" value="Unassembled WGS sequence"/>
</dbReference>
<dbReference type="PANTHER" id="PTHR46068">
    <property type="entry name" value="PROTEIN CBG27172"/>
    <property type="match status" value="1"/>
</dbReference>
<evidence type="ECO:0000256" key="1">
    <source>
        <dbReference type="ARBA" id="ARBA00004123"/>
    </source>
</evidence>
<reference evidence="3" key="1">
    <citation type="submission" date="2020-09" db="EMBL/GenBank/DDBJ databases">
        <authorList>
            <person name="Kikuchi T."/>
        </authorList>
    </citation>
    <scope>NUCLEOTIDE SEQUENCE</scope>
    <source>
        <strain evidence="3">SH1</strain>
    </source>
</reference>
<dbReference type="AlphaFoldDB" id="A0A811KSY3"/>
<sequence length="161" mass="18761">MVECQTREEPSLSCIKKEEGRGDIAKSLNIGKATVSEVVRRYVELGHDGDRPRSGRPATVNTRANRQWTKKRFMRNPRTPVRKMAREAGLKETSLCRIVRKNLKMKPYKLKKVQKLTDENKKVRFKRSKTPIHRAANGNWERLFFTDEKVFALEQAHKPSK</sequence>
<dbReference type="PANTHER" id="PTHR46068:SF1">
    <property type="entry name" value="TRANSPOSASE IS30-LIKE HTH DOMAIN-CONTAINING PROTEIN"/>
    <property type="match status" value="1"/>
</dbReference>
<feature type="region of interest" description="Disordered" evidence="2">
    <location>
        <begin position="47"/>
        <end position="67"/>
    </location>
</feature>
<gene>
    <name evidence="3" type="ORF">BOKJ2_LOCUS7928</name>
</gene>
<comment type="caution">
    <text evidence="3">The sequence shown here is derived from an EMBL/GenBank/DDBJ whole genome shotgun (WGS) entry which is preliminary data.</text>
</comment>
<accession>A0A811KSY3</accession>
<evidence type="ECO:0000313" key="3">
    <source>
        <dbReference type="EMBL" id="CAD5218718.1"/>
    </source>
</evidence>
<keyword evidence="4" id="KW-1185">Reference proteome</keyword>
<comment type="subcellular location">
    <subcellularLocation>
        <location evidence="1">Nucleus</location>
    </subcellularLocation>
</comment>
<dbReference type="InterPro" id="IPR009057">
    <property type="entry name" value="Homeodomain-like_sf"/>
</dbReference>
<dbReference type="GO" id="GO:0005634">
    <property type="term" value="C:nucleus"/>
    <property type="evidence" value="ECO:0007669"/>
    <property type="project" value="UniProtKB-SubCell"/>
</dbReference>
<dbReference type="Proteomes" id="UP000783686">
    <property type="component" value="Unassembled WGS sequence"/>
</dbReference>
<evidence type="ECO:0000313" key="4">
    <source>
        <dbReference type="Proteomes" id="UP000614601"/>
    </source>
</evidence>
<evidence type="ECO:0000256" key="2">
    <source>
        <dbReference type="SAM" id="MobiDB-lite"/>
    </source>
</evidence>
<proteinExistence type="predicted"/>
<dbReference type="EMBL" id="CAJFCW020000004">
    <property type="protein sequence ID" value="CAG9111457.1"/>
    <property type="molecule type" value="Genomic_DNA"/>
</dbReference>
<protein>
    <submittedName>
        <fullName evidence="3">Uncharacterized protein</fullName>
    </submittedName>
</protein>
<dbReference type="SUPFAM" id="SSF46689">
    <property type="entry name" value="Homeodomain-like"/>
    <property type="match status" value="1"/>
</dbReference>
<dbReference type="EMBL" id="CAJFDH010000004">
    <property type="protein sequence ID" value="CAD5218718.1"/>
    <property type="molecule type" value="Genomic_DNA"/>
</dbReference>